<protein>
    <submittedName>
        <fullName evidence="1">Unnamed protein product</fullName>
    </submittedName>
</protein>
<gene>
    <name evidence="1" type="ORF">Cboi01_000040700</name>
</gene>
<organism evidence="1 2">
    <name type="scientific">Candida boidinii</name>
    <name type="common">Yeast</name>
    <dbReference type="NCBI Taxonomy" id="5477"/>
    <lineage>
        <taxon>Eukaryota</taxon>
        <taxon>Fungi</taxon>
        <taxon>Dikarya</taxon>
        <taxon>Ascomycota</taxon>
        <taxon>Saccharomycotina</taxon>
        <taxon>Pichiomycetes</taxon>
        <taxon>Pichiales</taxon>
        <taxon>Pichiaceae</taxon>
        <taxon>Ogataea</taxon>
        <taxon>Ogataea/Candida clade</taxon>
    </lineage>
</organism>
<name>A0ACB5TFK5_CANBO</name>
<dbReference type="Proteomes" id="UP001165101">
    <property type="component" value="Unassembled WGS sequence"/>
</dbReference>
<evidence type="ECO:0000313" key="2">
    <source>
        <dbReference type="Proteomes" id="UP001165101"/>
    </source>
</evidence>
<evidence type="ECO:0000313" key="1">
    <source>
        <dbReference type="EMBL" id="GME87506.1"/>
    </source>
</evidence>
<proteinExistence type="predicted"/>
<keyword evidence="2" id="KW-1185">Reference proteome</keyword>
<dbReference type="EMBL" id="BSXV01000104">
    <property type="protein sequence ID" value="GME87506.1"/>
    <property type="molecule type" value="Genomic_DNA"/>
</dbReference>
<accession>A0ACB5TFK5</accession>
<reference evidence="1" key="1">
    <citation type="submission" date="2023-04" db="EMBL/GenBank/DDBJ databases">
        <title>Candida boidinii NBRC 1967.</title>
        <authorList>
            <person name="Ichikawa N."/>
            <person name="Sato H."/>
            <person name="Tonouchi N."/>
        </authorList>
    </citation>
    <scope>NUCLEOTIDE SEQUENCE</scope>
    <source>
        <strain evidence="1">NBRC 1967</strain>
    </source>
</reference>
<comment type="caution">
    <text evidence="1">The sequence shown here is derived from an EMBL/GenBank/DDBJ whole genome shotgun (WGS) entry which is preliminary data.</text>
</comment>
<sequence>MLRLYPTFIGLFAGLSTPIVILAITLNNDKSILISKNLTGLNKKEKELNDLKKNLNYLNWRTDFIDRYQNEKLTISTRNDIKNNDNNSIMNNVNTNTTNTTTTKNDLVKPNNDTVKVTGIHYNNNNKDNNNNGKNYGVYNWRSIAKRILGSDDEKHRKFKTIDEFLVFY</sequence>